<keyword evidence="2" id="KW-1185">Reference proteome</keyword>
<dbReference type="Proteomes" id="UP000310158">
    <property type="component" value="Unassembled WGS sequence"/>
</dbReference>
<name>A0A4S4LYK6_9AGAM</name>
<accession>A0A4S4LYK6</accession>
<proteinExistence type="predicted"/>
<dbReference type="AlphaFoldDB" id="A0A4S4LYK6"/>
<sequence length="197" mass="21863">MASCQSTIAAPSKVGCAVHIPPPIEHSYHARQGMDSHFARSLIRTGVPAVQPELPSPSFPPRLPTVYIHMKMESRHPHAFPNFRNLLVYGDRVILTANSNPLGLVGNLNSTHADPPALRYILQVQVHVHVRSDGTYVEDLEILDVRKMSRVINVIVDAGGCIVWLDDAHDIGTLRDSRIVKLQGLDVRRFDRRSTGT</sequence>
<evidence type="ECO:0000313" key="2">
    <source>
        <dbReference type="Proteomes" id="UP000310158"/>
    </source>
</evidence>
<protein>
    <submittedName>
        <fullName evidence="1">Uncharacterized protein</fullName>
    </submittedName>
</protein>
<dbReference type="EMBL" id="SGPL01000097">
    <property type="protein sequence ID" value="THH17779.1"/>
    <property type="molecule type" value="Genomic_DNA"/>
</dbReference>
<gene>
    <name evidence="1" type="ORF">EW146_g3086</name>
</gene>
<comment type="caution">
    <text evidence="1">The sequence shown here is derived from an EMBL/GenBank/DDBJ whole genome shotgun (WGS) entry which is preliminary data.</text>
</comment>
<evidence type="ECO:0000313" key="1">
    <source>
        <dbReference type="EMBL" id="THH17779.1"/>
    </source>
</evidence>
<organism evidence="1 2">
    <name type="scientific">Bondarzewia mesenterica</name>
    <dbReference type="NCBI Taxonomy" id="1095465"/>
    <lineage>
        <taxon>Eukaryota</taxon>
        <taxon>Fungi</taxon>
        <taxon>Dikarya</taxon>
        <taxon>Basidiomycota</taxon>
        <taxon>Agaricomycotina</taxon>
        <taxon>Agaricomycetes</taxon>
        <taxon>Russulales</taxon>
        <taxon>Bondarzewiaceae</taxon>
        <taxon>Bondarzewia</taxon>
    </lineage>
</organism>
<reference evidence="1 2" key="1">
    <citation type="submission" date="2019-02" db="EMBL/GenBank/DDBJ databases">
        <title>Genome sequencing of the rare red list fungi Bondarzewia mesenterica.</title>
        <authorList>
            <person name="Buettner E."/>
            <person name="Kellner H."/>
        </authorList>
    </citation>
    <scope>NUCLEOTIDE SEQUENCE [LARGE SCALE GENOMIC DNA]</scope>
    <source>
        <strain evidence="1 2">DSM 108281</strain>
    </source>
</reference>